<sequence length="333" mass="37062">MNDSQQERSLPASTQILESAETSKTVENIEHDARALLKVNNLKVDFSNSRHQWTRIVHGVSFAVGKGEILGIVGESGCGKSVTAFSILRLHERRTTRYEGAITFEGHDIFSLGQKQLRTLRGGDIGFIFQNPMSSLNPLLTIGQQLRETVRTHQPSLSKNEVESSCIEALHDAGSDNPESWMKQYPYQFSGGMLQRVMIGMALINHPKLLIADEPTTALDVTIQMQLLKVLRDLRKTRDMSIVLITHDMGVVAQMCDRVEVMYQGRIMESAPVSDIFAHPRNPYTQGLLAAIPPMEGLRPKRLKTVSDFLKQSGSDLSPHGNVMDHAAFTAKE</sequence>
<evidence type="ECO:0000256" key="3">
    <source>
        <dbReference type="ARBA" id="ARBA00022448"/>
    </source>
</evidence>
<evidence type="ECO:0000256" key="4">
    <source>
        <dbReference type="ARBA" id="ARBA00022475"/>
    </source>
</evidence>
<dbReference type="Gene3D" id="3.40.50.300">
    <property type="entry name" value="P-loop containing nucleotide triphosphate hydrolases"/>
    <property type="match status" value="1"/>
</dbReference>
<evidence type="ECO:0000256" key="5">
    <source>
        <dbReference type="ARBA" id="ARBA00022741"/>
    </source>
</evidence>
<dbReference type="InterPro" id="IPR003593">
    <property type="entry name" value="AAA+_ATPase"/>
</dbReference>
<dbReference type="PROSITE" id="PS00211">
    <property type="entry name" value="ABC_TRANSPORTER_1"/>
    <property type="match status" value="1"/>
</dbReference>
<feature type="domain" description="ABC transporter" evidence="8">
    <location>
        <begin position="37"/>
        <end position="289"/>
    </location>
</feature>
<dbReference type="EMBL" id="MWXA01000003">
    <property type="protein sequence ID" value="OZG67991.1"/>
    <property type="molecule type" value="Genomic_DNA"/>
</dbReference>
<dbReference type="PANTHER" id="PTHR43297">
    <property type="entry name" value="OLIGOPEPTIDE TRANSPORT ATP-BINDING PROTEIN APPD"/>
    <property type="match status" value="1"/>
</dbReference>
<name>A0A261G992_9BIFI</name>
<dbReference type="InterPro" id="IPR050388">
    <property type="entry name" value="ABC_Ni/Peptide_Import"/>
</dbReference>
<keyword evidence="4" id="KW-1003">Cell membrane</keyword>
<protein>
    <submittedName>
        <fullName evidence="9">Oligopeptide/dipeptide ABC transporter ATPase</fullName>
    </submittedName>
</protein>
<dbReference type="GeneID" id="98295310"/>
<dbReference type="PANTHER" id="PTHR43297:SF2">
    <property type="entry name" value="DIPEPTIDE TRANSPORT ATP-BINDING PROTEIN DPPD"/>
    <property type="match status" value="1"/>
</dbReference>
<evidence type="ECO:0000313" key="10">
    <source>
        <dbReference type="Proteomes" id="UP000216451"/>
    </source>
</evidence>
<dbReference type="GO" id="GO:0016887">
    <property type="term" value="F:ATP hydrolysis activity"/>
    <property type="evidence" value="ECO:0007669"/>
    <property type="project" value="InterPro"/>
</dbReference>
<evidence type="ECO:0000259" key="8">
    <source>
        <dbReference type="PROSITE" id="PS50893"/>
    </source>
</evidence>
<dbReference type="CDD" id="cd03257">
    <property type="entry name" value="ABC_NikE_OppD_transporters"/>
    <property type="match status" value="1"/>
</dbReference>
<comment type="subcellular location">
    <subcellularLocation>
        <location evidence="1">Cell membrane</location>
        <topology evidence="1">Peripheral membrane protein</topology>
    </subcellularLocation>
</comment>
<dbReference type="Pfam" id="PF08352">
    <property type="entry name" value="oligo_HPY"/>
    <property type="match status" value="1"/>
</dbReference>
<dbReference type="SUPFAM" id="SSF52540">
    <property type="entry name" value="P-loop containing nucleoside triphosphate hydrolases"/>
    <property type="match status" value="1"/>
</dbReference>
<dbReference type="GO" id="GO:0005524">
    <property type="term" value="F:ATP binding"/>
    <property type="evidence" value="ECO:0007669"/>
    <property type="project" value="UniProtKB-KW"/>
</dbReference>
<reference evidence="9 10" key="1">
    <citation type="journal article" date="2017" name="BMC Genomics">
        <title>Comparative genomic and phylogenomic analyses of the Bifidobacteriaceae family.</title>
        <authorList>
            <person name="Lugli G.A."/>
            <person name="Milani C."/>
            <person name="Turroni F."/>
            <person name="Duranti S."/>
            <person name="Mancabelli L."/>
            <person name="Mangifesta M."/>
            <person name="Ferrario C."/>
            <person name="Modesto M."/>
            <person name="Mattarelli P."/>
            <person name="Jiri K."/>
            <person name="van Sinderen D."/>
            <person name="Ventura M."/>
        </authorList>
    </citation>
    <scope>NUCLEOTIDE SEQUENCE [LARGE SCALE GENOMIC DNA]</scope>
    <source>
        <strain evidence="9 10">LMG 28769</strain>
    </source>
</reference>
<dbReference type="Pfam" id="PF00005">
    <property type="entry name" value="ABC_tran"/>
    <property type="match status" value="1"/>
</dbReference>
<keyword evidence="7" id="KW-0472">Membrane</keyword>
<dbReference type="InterPro" id="IPR003439">
    <property type="entry name" value="ABC_transporter-like_ATP-bd"/>
</dbReference>
<dbReference type="InterPro" id="IPR013563">
    <property type="entry name" value="Oligopep_ABC_C"/>
</dbReference>
<keyword evidence="3" id="KW-0813">Transport</keyword>
<evidence type="ECO:0000256" key="2">
    <source>
        <dbReference type="ARBA" id="ARBA00005417"/>
    </source>
</evidence>
<evidence type="ECO:0000256" key="7">
    <source>
        <dbReference type="ARBA" id="ARBA00023136"/>
    </source>
</evidence>
<proteinExistence type="inferred from homology"/>
<dbReference type="SMART" id="SM00382">
    <property type="entry name" value="AAA"/>
    <property type="match status" value="1"/>
</dbReference>
<dbReference type="GO" id="GO:0005886">
    <property type="term" value="C:plasma membrane"/>
    <property type="evidence" value="ECO:0007669"/>
    <property type="project" value="UniProtKB-SubCell"/>
</dbReference>
<keyword evidence="10" id="KW-1185">Reference proteome</keyword>
<dbReference type="OrthoDB" id="3677453at2"/>
<dbReference type="InterPro" id="IPR017871">
    <property type="entry name" value="ABC_transporter-like_CS"/>
</dbReference>
<evidence type="ECO:0000256" key="6">
    <source>
        <dbReference type="ARBA" id="ARBA00022840"/>
    </source>
</evidence>
<gene>
    <name evidence="9" type="ORF">BAQU_0637</name>
</gene>
<keyword evidence="5" id="KW-0547">Nucleotide-binding</keyword>
<dbReference type="InterPro" id="IPR027417">
    <property type="entry name" value="P-loop_NTPase"/>
</dbReference>
<organism evidence="9 10">
    <name type="scientific">Bifidobacterium aquikefiri</name>
    <dbReference type="NCBI Taxonomy" id="1653207"/>
    <lineage>
        <taxon>Bacteria</taxon>
        <taxon>Bacillati</taxon>
        <taxon>Actinomycetota</taxon>
        <taxon>Actinomycetes</taxon>
        <taxon>Bifidobacteriales</taxon>
        <taxon>Bifidobacteriaceae</taxon>
        <taxon>Bifidobacterium</taxon>
    </lineage>
</organism>
<dbReference type="RefSeq" id="WP_158215625.1">
    <property type="nucleotide sequence ID" value="NZ_JBDNSG010000009.1"/>
</dbReference>
<dbReference type="PROSITE" id="PS50893">
    <property type="entry name" value="ABC_TRANSPORTER_2"/>
    <property type="match status" value="1"/>
</dbReference>
<dbReference type="GO" id="GO:0015833">
    <property type="term" value="P:peptide transport"/>
    <property type="evidence" value="ECO:0007669"/>
    <property type="project" value="InterPro"/>
</dbReference>
<comment type="similarity">
    <text evidence="2">Belongs to the ABC transporter superfamily.</text>
</comment>
<accession>A0A261G992</accession>
<dbReference type="FunFam" id="3.40.50.300:FF:000016">
    <property type="entry name" value="Oligopeptide ABC transporter ATP-binding component"/>
    <property type="match status" value="1"/>
</dbReference>
<dbReference type="AlphaFoldDB" id="A0A261G992"/>
<dbReference type="Proteomes" id="UP000216451">
    <property type="component" value="Unassembled WGS sequence"/>
</dbReference>
<keyword evidence="6" id="KW-0067">ATP-binding</keyword>
<comment type="caution">
    <text evidence="9">The sequence shown here is derived from an EMBL/GenBank/DDBJ whole genome shotgun (WGS) entry which is preliminary data.</text>
</comment>
<evidence type="ECO:0000256" key="1">
    <source>
        <dbReference type="ARBA" id="ARBA00004202"/>
    </source>
</evidence>
<evidence type="ECO:0000313" key="9">
    <source>
        <dbReference type="EMBL" id="OZG67991.1"/>
    </source>
</evidence>